<feature type="domain" description="Myb/SANT-like" evidence="2">
    <location>
        <begin position="16"/>
        <end position="106"/>
    </location>
</feature>
<name>A0A6P6X3J7_COFAR</name>
<dbReference type="PANTHER" id="PTHR31704">
    <property type="entry name" value="MYB/SANT-LIKE DNA-BINDING DOMAIN PROTEIN-RELATED"/>
    <property type="match status" value="1"/>
</dbReference>
<sequence length="282" mass="32750">MKRENSVRANWKDSEVFRRFIELCLIEARPNNYSGSSLKKECWERIRSTLKAENKGDFTQRKLKNEWDYLKQKYIIWARLIGNTGNTHYDPVTTTINWTSKQWEEYLKDNPKASKFCFNPLEYPNEMRALFDGIVASGKNVWGPSKEGLPQDGLESCSQTCINLETEEIDMASSSTKKSKQEIKSEGKHPKKTNVEKLHDVDSQLMNVIEILEKSDGPSIKDCNEILDKMQGLTEMDPLYLAASSIFCESKAYREQWIQIAEKHEDFRLNWIAMNARKLGLF</sequence>
<feature type="compositionally biased region" description="Basic and acidic residues" evidence="1">
    <location>
        <begin position="179"/>
        <end position="193"/>
    </location>
</feature>
<dbReference type="AlphaFoldDB" id="A0A6P6X3J7"/>
<reference evidence="3" key="1">
    <citation type="journal article" date="2025" name="Foods">
        <title>Unveiling the Microbial Signatures of Arabica Coffee Cherries: Insights into Ripeness Specific Diversity, Functional Traits, and Implications for Quality and Safety.</title>
        <authorList>
            <consortium name="RefSeq"/>
            <person name="Tenea G.N."/>
            <person name="Cifuentes V."/>
            <person name="Reyes P."/>
            <person name="Cevallos-Vallejos M."/>
        </authorList>
    </citation>
    <scope>NUCLEOTIDE SEQUENCE [LARGE SCALE GENOMIC DNA]</scope>
</reference>
<dbReference type="InterPro" id="IPR024752">
    <property type="entry name" value="Myb/SANT-like_dom"/>
</dbReference>
<proteinExistence type="predicted"/>
<dbReference type="GeneID" id="113737335"/>
<evidence type="ECO:0000313" key="4">
    <source>
        <dbReference type="RefSeq" id="XP_027120382.1"/>
    </source>
</evidence>
<evidence type="ECO:0000256" key="1">
    <source>
        <dbReference type="SAM" id="MobiDB-lite"/>
    </source>
</evidence>
<dbReference type="Pfam" id="PF12776">
    <property type="entry name" value="Myb_DNA-bind_3"/>
    <property type="match status" value="1"/>
</dbReference>
<reference evidence="4" key="2">
    <citation type="submission" date="2025-08" db="UniProtKB">
        <authorList>
            <consortium name="RefSeq"/>
        </authorList>
    </citation>
    <scope>IDENTIFICATION</scope>
    <source>
        <tissue evidence="4">Leaves</tissue>
    </source>
</reference>
<accession>A0A6P6X3J7</accession>
<protein>
    <submittedName>
        <fullName evidence="4">L10-interacting MYB domain-containing protein-like</fullName>
    </submittedName>
</protein>
<organism evidence="3 4">
    <name type="scientific">Coffea arabica</name>
    <name type="common">Arabian coffee</name>
    <dbReference type="NCBI Taxonomy" id="13443"/>
    <lineage>
        <taxon>Eukaryota</taxon>
        <taxon>Viridiplantae</taxon>
        <taxon>Streptophyta</taxon>
        <taxon>Embryophyta</taxon>
        <taxon>Tracheophyta</taxon>
        <taxon>Spermatophyta</taxon>
        <taxon>Magnoliopsida</taxon>
        <taxon>eudicotyledons</taxon>
        <taxon>Gunneridae</taxon>
        <taxon>Pentapetalae</taxon>
        <taxon>asterids</taxon>
        <taxon>lamiids</taxon>
        <taxon>Gentianales</taxon>
        <taxon>Rubiaceae</taxon>
        <taxon>Ixoroideae</taxon>
        <taxon>Gardenieae complex</taxon>
        <taxon>Bertiereae - Coffeeae clade</taxon>
        <taxon>Coffeeae</taxon>
        <taxon>Coffea</taxon>
    </lineage>
</organism>
<dbReference type="RefSeq" id="XP_027120382.1">
    <property type="nucleotide sequence ID" value="XM_027264581.1"/>
</dbReference>
<dbReference type="OrthoDB" id="1730132at2759"/>
<feature type="region of interest" description="Disordered" evidence="1">
    <location>
        <begin position="172"/>
        <end position="193"/>
    </location>
</feature>
<keyword evidence="3" id="KW-1185">Reference proteome</keyword>
<gene>
    <name evidence="4" type="primary">LOC113737335</name>
</gene>
<evidence type="ECO:0000259" key="2">
    <source>
        <dbReference type="Pfam" id="PF12776"/>
    </source>
</evidence>
<dbReference type="PANTHER" id="PTHR31704:SF48">
    <property type="entry name" value="L10-INTERACTING MYB DOMAIN-CONTAINING PROTEIN-LIKE"/>
    <property type="match status" value="1"/>
</dbReference>
<evidence type="ECO:0000313" key="3">
    <source>
        <dbReference type="Proteomes" id="UP001652660"/>
    </source>
</evidence>
<dbReference type="Proteomes" id="UP001652660">
    <property type="component" value="Chromosome 3e"/>
</dbReference>